<evidence type="ECO:0000313" key="1">
    <source>
        <dbReference type="EMBL" id="AIE93770.1"/>
    </source>
</evidence>
<accession>A0A075FQ20</accession>
<reference evidence="1" key="1">
    <citation type="journal article" date="2014" name="Genome Biol. Evol.">
        <title>Pangenome evidence for extensive interdomain horizontal transfer affecting lineage core and shell genes in uncultured planktonic thaumarchaeota and euryarchaeota.</title>
        <authorList>
            <person name="Deschamps P."/>
            <person name="Zivanovic Y."/>
            <person name="Moreira D."/>
            <person name="Rodriguez-Valera F."/>
            <person name="Lopez-Garcia P."/>
        </authorList>
    </citation>
    <scope>NUCLEOTIDE SEQUENCE</scope>
</reference>
<dbReference type="EMBL" id="KF900404">
    <property type="protein sequence ID" value="AIE93770.1"/>
    <property type="molecule type" value="Genomic_DNA"/>
</dbReference>
<organism evidence="1">
    <name type="scientific">uncultured marine group II/III euryarchaeote AD1000_39_H06</name>
    <dbReference type="NCBI Taxonomy" id="1457765"/>
    <lineage>
        <taxon>Archaea</taxon>
        <taxon>Methanobacteriati</taxon>
        <taxon>Methanobacteriota</taxon>
        <taxon>environmental samples</taxon>
    </lineage>
</organism>
<name>A0A075FQ20_9EURY</name>
<proteinExistence type="predicted"/>
<protein>
    <submittedName>
        <fullName evidence="1">Uncharacterized protein</fullName>
    </submittedName>
</protein>
<dbReference type="AlphaFoldDB" id="A0A075FQ20"/>
<sequence>MKCIPMTLSGLLVDAAISSMLMLEVLLASMASGLQISSNSENVENFSSGISGMASTTRSLSPASPLSVHARTRESAAFASSSSILPLDTSLASDDSIEAMPWSTKRCSMSIMVTS</sequence>